<name>A0ABM7PIS4_9BACT</name>
<gene>
    <name evidence="6" type="ORF">DSLASN_28310</name>
</gene>
<keyword evidence="7" id="KW-1185">Reference proteome</keyword>
<proteinExistence type="predicted"/>
<dbReference type="PROSITE" id="PS50297">
    <property type="entry name" value="ANK_REP_REGION"/>
    <property type="match status" value="1"/>
</dbReference>
<keyword evidence="5" id="KW-0732">Signal</keyword>
<sequence length="367" mass="40563">MISKLRCGVAVLFCLVAFGCTSNNIWLQAYGGYDQSVREMVAGGQHLDGLNYEGTPLCYAVKADKVTTVQLLLDMNADVNAGNPTGARSRTPLHQAGFNNSVASARILLEHGADVTIRNRDNQTPLEVAMAAGNYEVAGVIRDYGTTYSSWEQCRRSPSIDCVEAFIAKWPKSGLIAQAKQRLILLREEARKAREAEELRIAALKKAQTCKLKEDNWVYKGKACRNGYANGTGEAEHVNGILRFEGTFKNGKRTRGIIYQNDEPLFDGAIVAGKPDGMGVCYNNGEPEECRYYKGKRIDTLYKQRIEMAAQTRYMEMLKDEIEKLKSAQVLAANGGPEPTTMSDDMMSALKKEAARQITGAIFDQLF</sequence>
<accession>A0ABM7PIS4</accession>
<reference evidence="6 7" key="1">
    <citation type="submission" date="2021-02" db="EMBL/GenBank/DDBJ databases">
        <title>Complete genome of Desulfoluna sp. strain ASN36.</title>
        <authorList>
            <person name="Takahashi A."/>
            <person name="Kojima H."/>
            <person name="Fukui M."/>
        </authorList>
    </citation>
    <scope>NUCLEOTIDE SEQUENCE [LARGE SCALE GENOMIC DNA]</scope>
    <source>
        <strain evidence="6 7">ASN36</strain>
    </source>
</reference>
<dbReference type="InterPro" id="IPR002110">
    <property type="entry name" value="Ankyrin_rpt"/>
</dbReference>
<keyword evidence="1" id="KW-0677">Repeat</keyword>
<feature type="repeat" description="ANK" evidence="3">
    <location>
        <begin position="52"/>
        <end position="84"/>
    </location>
</feature>
<dbReference type="Gene3D" id="1.25.40.20">
    <property type="entry name" value="Ankyrin repeat-containing domain"/>
    <property type="match status" value="1"/>
</dbReference>
<dbReference type="InterPro" id="IPR036770">
    <property type="entry name" value="Ankyrin_rpt-contain_sf"/>
</dbReference>
<evidence type="ECO:0000313" key="7">
    <source>
        <dbReference type="Proteomes" id="UP001320148"/>
    </source>
</evidence>
<dbReference type="PROSITE" id="PS51257">
    <property type="entry name" value="PROKAR_LIPOPROTEIN"/>
    <property type="match status" value="1"/>
</dbReference>
<organism evidence="6 7">
    <name type="scientific">Desulfoluna limicola</name>
    <dbReference type="NCBI Taxonomy" id="2810562"/>
    <lineage>
        <taxon>Bacteria</taxon>
        <taxon>Pseudomonadati</taxon>
        <taxon>Thermodesulfobacteriota</taxon>
        <taxon>Desulfobacteria</taxon>
        <taxon>Desulfobacterales</taxon>
        <taxon>Desulfolunaceae</taxon>
        <taxon>Desulfoluna</taxon>
    </lineage>
</organism>
<protein>
    <recommendedName>
        <fullName evidence="8">Ankyrin repeat domain-containing protein</fullName>
    </recommendedName>
</protein>
<dbReference type="SMART" id="SM00248">
    <property type="entry name" value="ANK"/>
    <property type="match status" value="3"/>
</dbReference>
<evidence type="ECO:0000256" key="4">
    <source>
        <dbReference type="SAM" id="Coils"/>
    </source>
</evidence>
<dbReference type="Pfam" id="PF12796">
    <property type="entry name" value="Ank_2"/>
    <property type="match status" value="1"/>
</dbReference>
<dbReference type="PANTHER" id="PTHR24198">
    <property type="entry name" value="ANKYRIN REPEAT AND PROTEIN KINASE DOMAIN-CONTAINING PROTEIN"/>
    <property type="match status" value="1"/>
</dbReference>
<dbReference type="EMBL" id="AP024488">
    <property type="protein sequence ID" value="BCS97199.1"/>
    <property type="molecule type" value="Genomic_DNA"/>
</dbReference>
<dbReference type="PANTHER" id="PTHR24198:SF165">
    <property type="entry name" value="ANKYRIN REPEAT-CONTAINING PROTEIN-RELATED"/>
    <property type="match status" value="1"/>
</dbReference>
<evidence type="ECO:0000256" key="2">
    <source>
        <dbReference type="ARBA" id="ARBA00023043"/>
    </source>
</evidence>
<feature type="coiled-coil region" evidence="4">
    <location>
        <begin position="176"/>
        <end position="207"/>
    </location>
</feature>
<dbReference type="Gene3D" id="2.20.110.10">
    <property type="entry name" value="Histone H3 K4-specific methyltransferase SET7/9 N-terminal domain"/>
    <property type="match status" value="1"/>
</dbReference>
<dbReference type="Proteomes" id="UP001320148">
    <property type="component" value="Chromosome"/>
</dbReference>
<dbReference type="PROSITE" id="PS50088">
    <property type="entry name" value="ANK_REPEAT"/>
    <property type="match status" value="2"/>
</dbReference>
<feature type="chain" id="PRO_5045352260" description="Ankyrin repeat domain-containing protein" evidence="5">
    <location>
        <begin position="20"/>
        <end position="367"/>
    </location>
</feature>
<evidence type="ECO:0000256" key="1">
    <source>
        <dbReference type="ARBA" id="ARBA00022737"/>
    </source>
</evidence>
<evidence type="ECO:0000256" key="3">
    <source>
        <dbReference type="PROSITE-ProRule" id="PRU00023"/>
    </source>
</evidence>
<feature type="repeat" description="ANK" evidence="3">
    <location>
        <begin position="88"/>
        <end position="120"/>
    </location>
</feature>
<keyword evidence="2 3" id="KW-0040">ANK repeat</keyword>
<keyword evidence="4" id="KW-0175">Coiled coil</keyword>
<feature type="signal peptide" evidence="5">
    <location>
        <begin position="1"/>
        <end position="19"/>
    </location>
</feature>
<dbReference type="RefSeq" id="WP_236888619.1">
    <property type="nucleotide sequence ID" value="NZ_AP024488.1"/>
</dbReference>
<evidence type="ECO:0008006" key="8">
    <source>
        <dbReference type="Google" id="ProtNLM"/>
    </source>
</evidence>
<dbReference type="Pfam" id="PF00023">
    <property type="entry name" value="Ank"/>
    <property type="match status" value="1"/>
</dbReference>
<evidence type="ECO:0000256" key="5">
    <source>
        <dbReference type="SAM" id="SignalP"/>
    </source>
</evidence>
<dbReference type="SUPFAM" id="SSF82185">
    <property type="entry name" value="Histone H3 K4-specific methyltransferase SET7/9 N-terminal domain"/>
    <property type="match status" value="1"/>
</dbReference>
<evidence type="ECO:0000313" key="6">
    <source>
        <dbReference type="EMBL" id="BCS97199.1"/>
    </source>
</evidence>
<dbReference type="SUPFAM" id="SSF48403">
    <property type="entry name" value="Ankyrin repeat"/>
    <property type="match status" value="1"/>
</dbReference>